<comment type="caution">
    <text evidence="2">The sequence shown here is derived from an EMBL/GenBank/DDBJ whole genome shotgun (WGS) entry which is preliminary data.</text>
</comment>
<organism evidence="2 3">
    <name type="scientific">Eumeta variegata</name>
    <name type="common">Bagworm moth</name>
    <name type="synonym">Eumeta japonica</name>
    <dbReference type="NCBI Taxonomy" id="151549"/>
    <lineage>
        <taxon>Eukaryota</taxon>
        <taxon>Metazoa</taxon>
        <taxon>Ecdysozoa</taxon>
        <taxon>Arthropoda</taxon>
        <taxon>Hexapoda</taxon>
        <taxon>Insecta</taxon>
        <taxon>Pterygota</taxon>
        <taxon>Neoptera</taxon>
        <taxon>Endopterygota</taxon>
        <taxon>Lepidoptera</taxon>
        <taxon>Glossata</taxon>
        <taxon>Ditrysia</taxon>
        <taxon>Tineoidea</taxon>
        <taxon>Psychidae</taxon>
        <taxon>Oiketicinae</taxon>
        <taxon>Eumeta</taxon>
    </lineage>
</organism>
<dbReference type="Proteomes" id="UP000299102">
    <property type="component" value="Unassembled WGS sequence"/>
</dbReference>
<accession>A0A4C1UL45</accession>
<name>A0A4C1UL45_EUMVA</name>
<keyword evidence="3" id="KW-1185">Reference proteome</keyword>
<gene>
    <name evidence="2" type="ORF">EVAR_11285_1</name>
</gene>
<keyword evidence="1" id="KW-0472">Membrane</keyword>
<dbReference type="EMBL" id="BGZK01000188">
    <property type="protein sequence ID" value="GBP27049.1"/>
    <property type="molecule type" value="Genomic_DNA"/>
</dbReference>
<dbReference type="AlphaFoldDB" id="A0A4C1UL45"/>
<sequence length="172" mass="19972">MCVNKYSYAFLNLTGDSMLSDIFARRITRELNSDCLLYVSRGGKRFMVISKTEYQDIEMSYRDDSGRPALHVLSDACSYMWRTTYMKRGHPYLEKLRWIEMQTIASGLFAKTSNDLQFIHNLKYRPQSDKAFQQMRINDLQGVYIILGCGCVLSIATLLTEIYISRKKSNIT</sequence>
<proteinExistence type="predicted"/>
<keyword evidence="1" id="KW-1133">Transmembrane helix</keyword>
<keyword evidence="1" id="KW-0812">Transmembrane</keyword>
<reference evidence="2 3" key="1">
    <citation type="journal article" date="2019" name="Commun. Biol.">
        <title>The bagworm genome reveals a unique fibroin gene that provides high tensile strength.</title>
        <authorList>
            <person name="Kono N."/>
            <person name="Nakamura H."/>
            <person name="Ohtoshi R."/>
            <person name="Tomita M."/>
            <person name="Numata K."/>
            <person name="Arakawa K."/>
        </authorList>
    </citation>
    <scope>NUCLEOTIDE SEQUENCE [LARGE SCALE GENOMIC DNA]</scope>
</reference>
<protein>
    <submittedName>
        <fullName evidence="2">Uncharacterized protein</fullName>
    </submittedName>
</protein>
<evidence type="ECO:0000256" key="1">
    <source>
        <dbReference type="SAM" id="Phobius"/>
    </source>
</evidence>
<feature type="transmembrane region" description="Helical" evidence="1">
    <location>
        <begin position="142"/>
        <end position="164"/>
    </location>
</feature>
<evidence type="ECO:0000313" key="3">
    <source>
        <dbReference type="Proteomes" id="UP000299102"/>
    </source>
</evidence>
<evidence type="ECO:0000313" key="2">
    <source>
        <dbReference type="EMBL" id="GBP27049.1"/>
    </source>
</evidence>